<dbReference type="InterPro" id="IPR057929">
    <property type="entry name" value="RamC_N"/>
</dbReference>
<dbReference type="InterPro" id="IPR011009">
    <property type="entry name" value="Kinase-like_dom_sf"/>
</dbReference>
<gene>
    <name evidence="9" type="primary">gdvKC</name>
</gene>
<dbReference type="Gene3D" id="1.50.10.20">
    <property type="match status" value="1"/>
</dbReference>
<dbReference type="Gene3D" id="1.10.510.10">
    <property type="entry name" value="Transferase(Phosphotransferase) domain 1"/>
    <property type="match status" value="1"/>
</dbReference>
<sequence>MIEQRHLHGWADPVFYESPGERPPGGERFAAAGRDVPAGWTRTERGVWTVLQPAGRTLPDQGWKIHVSAVAEDADSTVTAVWDHCTEHGISFKFLAERELFELFNSKYMPRQGSGKLITVYPADEEELERALRVLDARLGGRPGPHILTDLRWNSGPLYVRYGAFRERYLVDERGRRVPAVARPDGTLVPDERKPGRHAPDWVDVPACLTEHGPTAGGGLRSRGYRVLRALHFSNGGGVYLAERTADGHRLVLKEARPGAGLDSRGCDAVARLEREGWALERLADVKGVPELYERFVVGGHHFLAMEYVEGEMLWLWLATYHPLLFCGSGTRDEAAYVERAMALADRVDQLVDALHARGVVFGDLHPGNVLVTADGRVSLIDFEAAFPVDEPDGRSALGAQGFMAPDGISGPAVDHYALAALRAWFLLPLNRLAPLSPGRELEWVASAERRFGHLLAPGVVETIRDRLAPPPSPAVPGTAPVPSRRAAARRRREELLGQPLDVDLDAPRVDWDAARRSLARGVLLSATPHREDRLFPGDAEQFAADGACFAYGAAGILWALDAVGQGRFPDHEEWLLERVRRGLPPVPGFYTGLHGVAHVLAGFGHDKEALELVGQADENVDRLRDPGLFRGLAGVGLNLLSLARRYDDERLLARARVLAERVTALIDDPGAPGAPGTAQAGLMRGWSGPALFLTRLYEATGDERHVDRAVRALRLDLAGCVPQSNGSLQVADRGMRTLAYLDVGSGGMALVADELLEHRFDAELASALTDIRRACQAEFVVEPHLFNGRCGLMAVVSRLAHRDAGGEAKAAVELHLKRLTWHKLSYRGHLAFAGEQSYRLSADLATGAAGILLGITAAVDGTAPFLPFLGPRSVTAGAGTARRTGSGAP</sequence>
<keyword evidence="3" id="KW-0808">Transferase</keyword>
<proteinExistence type="predicted"/>
<dbReference type="InterPro" id="IPR053524">
    <property type="entry name" value="Aerial_hyphae_peptide-synth"/>
</dbReference>
<evidence type="ECO:0000256" key="4">
    <source>
        <dbReference type="ARBA" id="ARBA00022741"/>
    </source>
</evidence>
<evidence type="ECO:0000256" key="5">
    <source>
        <dbReference type="ARBA" id="ARBA00022777"/>
    </source>
</evidence>
<dbReference type="PROSITE" id="PS50011">
    <property type="entry name" value="PROTEIN_KINASE_DOM"/>
    <property type="match status" value="1"/>
</dbReference>
<evidence type="ECO:0000259" key="8">
    <source>
        <dbReference type="PROSITE" id="PS50011"/>
    </source>
</evidence>
<accession>A0A6S4QEG3</accession>
<dbReference type="SMART" id="SM01260">
    <property type="entry name" value="LANC_like"/>
    <property type="match status" value="1"/>
</dbReference>
<reference evidence="9" key="1">
    <citation type="journal article" date="2020" name="Nat. Chem.">
        <title>Acyltransferase that catalyses the condensation of polyketide and peptide moieties of goadvionin hybrid lipopeptides.</title>
        <authorList>
            <person name="Kozakai R."/>
            <person name="Ono T."/>
            <person name="Hoshino S."/>
            <person name="Takahashi H."/>
            <person name="Katsuyama Y."/>
            <person name="Sugai Y."/>
            <person name="Ozaki T."/>
            <person name="Teramoto K."/>
            <person name="Teramoto K."/>
            <person name="Tanaka K."/>
            <person name="Abe I."/>
            <person name="Asamizu S."/>
            <person name="Onaka H."/>
        </authorList>
    </citation>
    <scope>NUCLEOTIDE SEQUENCE</scope>
    <source>
        <strain evidence="9">TP-A0584</strain>
    </source>
</reference>
<keyword evidence="5" id="KW-0418">Kinase</keyword>
<feature type="compositionally biased region" description="Low complexity" evidence="7">
    <location>
        <begin position="476"/>
        <end position="486"/>
    </location>
</feature>
<dbReference type="Pfam" id="PF00069">
    <property type="entry name" value="Pkinase"/>
    <property type="match status" value="1"/>
</dbReference>
<feature type="domain" description="Protein kinase" evidence="8">
    <location>
        <begin position="225"/>
        <end position="497"/>
    </location>
</feature>
<evidence type="ECO:0000256" key="2">
    <source>
        <dbReference type="ARBA" id="ARBA00022527"/>
    </source>
</evidence>
<evidence type="ECO:0000313" key="9">
    <source>
        <dbReference type="EMBL" id="BBK07996.1"/>
    </source>
</evidence>
<dbReference type="AlphaFoldDB" id="A0A6S4QEG3"/>
<evidence type="ECO:0000256" key="1">
    <source>
        <dbReference type="ARBA" id="ARBA00012513"/>
    </source>
</evidence>
<dbReference type="GO" id="GO:0031179">
    <property type="term" value="P:peptide modification"/>
    <property type="evidence" value="ECO:0007669"/>
    <property type="project" value="InterPro"/>
</dbReference>
<dbReference type="CDD" id="cd04791">
    <property type="entry name" value="LanC_SerThrkinase"/>
    <property type="match status" value="1"/>
</dbReference>
<dbReference type="PANTHER" id="PTHR43289">
    <property type="entry name" value="MITOGEN-ACTIVATED PROTEIN KINASE KINASE KINASE 20-RELATED"/>
    <property type="match status" value="1"/>
</dbReference>
<dbReference type="InterPro" id="IPR007822">
    <property type="entry name" value="LANC-like"/>
</dbReference>
<dbReference type="EC" id="2.7.11.1" evidence="1"/>
<feature type="region of interest" description="Disordered" evidence="7">
    <location>
        <begin position="468"/>
        <end position="491"/>
    </location>
</feature>
<protein>
    <recommendedName>
        <fullName evidence="1">non-specific serine/threonine protein kinase</fullName>
        <ecNumber evidence="1">2.7.11.1</ecNumber>
    </recommendedName>
</protein>
<dbReference type="EMBL" id="LC481990">
    <property type="protein sequence ID" value="BBK07996.1"/>
    <property type="molecule type" value="Genomic_DNA"/>
</dbReference>
<dbReference type="PANTHER" id="PTHR43289:SF6">
    <property type="entry name" value="SERINE_THREONINE-PROTEIN KINASE NEKL-3"/>
    <property type="match status" value="1"/>
</dbReference>
<dbReference type="NCBIfam" id="NF038151">
    <property type="entry name" value="lanthi_synth_III"/>
    <property type="match status" value="1"/>
</dbReference>
<dbReference type="InterPro" id="IPR000719">
    <property type="entry name" value="Prot_kinase_dom"/>
</dbReference>
<evidence type="ECO:0000256" key="3">
    <source>
        <dbReference type="ARBA" id="ARBA00022679"/>
    </source>
</evidence>
<dbReference type="InterPro" id="IPR058053">
    <property type="entry name" value="RamC_C"/>
</dbReference>
<keyword evidence="6" id="KW-0067">ATP-binding</keyword>
<dbReference type="SUPFAM" id="SSF56112">
    <property type="entry name" value="Protein kinase-like (PK-like)"/>
    <property type="match status" value="1"/>
</dbReference>
<name>A0A6S4QEG3_9ACTN</name>
<evidence type="ECO:0000256" key="6">
    <source>
        <dbReference type="ARBA" id="ARBA00022840"/>
    </source>
</evidence>
<dbReference type="SUPFAM" id="SSF158745">
    <property type="entry name" value="LanC-like"/>
    <property type="match status" value="1"/>
</dbReference>
<evidence type="ECO:0000256" key="7">
    <source>
        <dbReference type="SAM" id="MobiDB-lite"/>
    </source>
</evidence>
<dbReference type="GO" id="GO:0004674">
    <property type="term" value="F:protein serine/threonine kinase activity"/>
    <property type="evidence" value="ECO:0007669"/>
    <property type="project" value="UniProtKB-KW"/>
</dbReference>
<keyword evidence="4" id="KW-0547">Nucleotide-binding</keyword>
<dbReference type="Pfam" id="PF25816">
    <property type="entry name" value="RamC_N"/>
    <property type="match status" value="1"/>
</dbReference>
<dbReference type="GO" id="GO:0005524">
    <property type="term" value="F:ATP binding"/>
    <property type="evidence" value="ECO:0007669"/>
    <property type="project" value="UniProtKB-KW"/>
</dbReference>
<keyword evidence="2" id="KW-0723">Serine/threonine-protein kinase</keyword>
<dbReference type="SMART" id="SM00220">
    <property type="entry name" value="S_TKc"/>
    <property type="match status" value="1"/>
</dbReference>
<organism evidence="9">
    <name type="scientific">Streptomyces sp. TP-A0584</name>
    <dbReference type="NCBI Taxonomy" id="314563"/>
    <lineage>
        <taxon>Bacteria</taxon>
        <taxon>Bacillati</taxon>
        <taxon>Actinomycetota</taxon>
        <taxon>Actinomycetes</taxon>
        <taxon>Kitasatosporales</taxon>
        <taxon>Streptomycetaceae</taxon>
        <taxon>Streptomyces</taxon>
    </lineage>
</organism>